<sequence>EHAIVKHRTCTIPNTEPKQNNTEGNNIDARKLSQEATKNTGLARNDAETNKPIDKTRQTVREIIQEKNNQSSLTVAPGPKNNVIRDELSILSFTESKIN</sequence>
<feature type="compositionally biased region" description="Basic and acidic residues" evidence="1">
    <location>
        <begin position="45"/>
        <end position="57"/>
    </location>
</feature>
<feature type="compositionally biased region" description="Polar residues" evidence="1">
    <location>
        <begin position="11"/>
        <end position="25"/>
    </location>
</feature>
<keyword evidence="3" id="KW-1185">Reference proteome</keyword>
<accession>A0ABN7VSH2</accession>
<feature type="non-terminal residue" evidence="2">
    <location>
        <position position="1"/>
    </location>
</feature>
<organism evidence="2 3">
    <name type="scientific">Gigaspora margarita</name>
    <dbReference type="NCBI Taxonomy" id="4874"/>
    <lineage>
        <taxon>Eukaryota</taxon>
        <taxon>Fungi</taxon>
        <taxon>Fungi incertae sedis</taxon>
        <taxon>Mucoromycota</taxon>
        <taxon>Glomeromycotina</taxon>
        <taxon>Glomeromycetes</taxon>
        <taxon>Diversisporales</taxon>
        <taxon>Gigasporaceae</taxon>
        <taxon>Gigaspora</taxon>
    </lineage>
</organism>
<protein>
    <submittedName>
        <fullName evidence="2">32853_t:CDS:1</fullName>
    </submittedName>
</protein>
<dbReference type="Proteomes" id="UP000789901">
    <property type="component" value="Unassembled WGS sequence"/>
</dbReference>
<dbReference type="EMBL" id="CAJVQB010021364">
    <property type="protein sequence ID" value="CAG8796877.1"/>
    <property type="molecule type" value="Genomic_DNA"/>
</dbReference>
<gene>
    <name evidence="2" type="ORF">GMARGA_LOCUS22282</name>
</gene>
<feature type="region of interest" description="Disordered" evidence="1">
    <location>
        <begin position="1"/>
        <end position="57"/>
    </location>
</feature>
<evidence type="ECO:0000313" key="2">
    <source>
        <dbReference type="EMBL" id="CAG8796877.1"/>
    </source>
</evidence>
<proteinExistence type="predicted"/>
<name>A0ABN7VSH2_GIGMA</name>
<comment type="caution">
    <text evidence="2">The sequence shown here is derived from an EMBL/GenBank/DDBJ whole genome shotgun (WGS) entry which is preliminary data.</text>
</comment>
<evidence type="ECO:0000313" key="3">
    <source>
        <dbReference type="Proteomes" id="UP000789901"/>
    </source>
</evidence>
<evidence type="ECO:0000256" key="1">
    <source>
        <dbReference type="SAM" id="MobiDB-lite"/>
    </source>
</evidence>
<reference evidence="2 3" key="1">
    <citation type="submission" date="2021-06" db="EMBL/GenBank/DDBJ databases">
        <authorList>
            <person name="Kallberg Y."/>
            <person name="Tangrot J."/>
            <person name="Rosling A."/>
        </authorList>
    </citation>
    <scope>NUCLEOTIDE SEQUENCE [LARGE SCALE GENOMIC DNA]</scope>
    <source>
        <strain evidence="2 3">120-4 pot B 10/14</strain>
    </source>
</reference>